<dbReference type="KEGG" id="qsa:O6P43_027875"/>
<name>A0AAD7PE94_QUISA</name>
<gene>
    <name evidence="3" type="ORF">O6P43_027875</name>
</gene>
<keyword evidence="2" id="KW-0472">Membrane</keyword>
<feature type="region of interest" description="Disordered" evidence="1">
    <location>
        <begin position="67"/>
        <end position="91"/>
    </location>
</feature>
<dbReference type="PANTHER" id="PTHR33564:SF15">
    <property type="entry name" value="PROTEIN, PUTATIVE-RELATED"/>
    <property type="match status" value="1"/>
</dbReference>
<comment type="caution">
    <text evidence="3">The sequence shown here is derived from an EMBL/GenBank/DDBJ whole genome shotgun (WGS) entry which is preliminary data.</text>
</comment>
<protein>
    <submittedName>
        <fullName evidence="3">Cytochrome P450 family protein</fullName>
    </submittedName>
</protein>
<dbReference type="PANTHER" id="PTHR33564">
    <property type="entry name" value="TRANSMEMBRANE PROTEIN"/>
    <property type="match status" value="1"/>
</dbReference>
<reference evidence="3" key="1">
    <citation type="journal article" date="2023" name="Science">
        <title>Elucidation of the pathway for biosynthesis of saponin adjuvants from the soapbark tree.</title>
        <authorList>
            <person name="Reed J."/>
            <person name="Orme A."/>
            <person name="El-Demerdash A."/>
            <person name="Owen C."/>
            <person name="Martin L.B.B."/>
            <person name="Misra R.C."/>
            <person name="Kikuchi S."/>
            <person name="Rejzek M."/>
            <person name="Martin A.C."/>
            <person name="Harkess A."/>
            <person name="Leebens-Mack J."/>
            <person name="Louveau T."/>
            <person name="Stephenson M.J."/>
            <person name="Osbourn A."/>
        </authorList>
    </citation>
    <scope>NUCLEOTIDE SEQUENCE</scope>
    <source>
        <strain evidence="3">S10</strain>
    </source>
</reference>
<sequence>MSSILASNGLVLATAMVVSSTVIFLAFSKQKVFLPTQLSRNPNSQESNNKILRSCLYSEEKKRERKKMKKKVQFADNVKEPSGNGKEFRNKEHKRSKCIVVIRSCRNKIPEIHGIPGNRIALYNGILRDRVQRTGCSY</sequence>
<evidence type="ECO:0000256" key="2">
    <source>
        <dbReference type="SAM" id="Phobius"/>
    </source>
</evidence>
<keyword evidence="2" id="KW-1133">Transmembrane helix</keyword>
<organism evidence="3 4">
    <name type="scientific">Quillaja saponaria</name>
    <name type="common">Soap bark tree</name>
    <dbReference type="NCBI Taxonomy" id="32244"/>
    <lineage>
        <taxon>Eukaryota</taxon>
        <taxon>Viridiplantae</taxon>
        <taxon>Streptophyta</taxon>
        <taxon>Embryophyta</taxon>
        <taxon>Tracheophyta</taxon>
        <taxon>Spermatophyta</taxon>
        <taxon>Magnoliopsida</taxon>
        <taxon>eudicotyledons</taxon>
        <taxon>Gunneridae</taxon>
        <taxon>Pentapetalae</taxon>
        <taxon>rosids</taxon>
        <taxon>fabids</taxon>
        <taxon>Fabales</taxon>
        <taxon>Quillajaceae</taxon>
        <taxon>Quillaja</taxon>
    </lineage>
</organism>
<proteinExistence type="predicted"/>
<evidence type="ECO:0000313" key="4">
    <source>
        <dbReference type="Proteomes" id="UP001163823"/>
    </source>
</evidence>
<dbReference type="AlphaFoldDB" id="A0AAD7PE94"/>
<keyword evidence="2" id="KW-0812">Transmembrane</keyword>
<dbReference type="Proteomes" id="UP001163823">
    <property type="component" value="Chromosome 11"/>
</dbReference>
<accession>A0AAD7PE94</accession>
<feature type="transmembrane region" description="Helical" evidence="2">
    <location>
        <begin position="6"/>
        <end position="27"/>
    </location>
</feature>
<evidence type="ECO:0000256" key="1">
    <source>
        <dbReference type="SAM" id="MobiDB-lite"/>
    </source>
</evidence>
<dbReference type="EMBL" id="JARAOO010000011">
    <property type="protein sequence ID" value="KAJ7951897.1"/>
    <property type="molecule type" value="Genomic_DNA"/>
</dbReference>
<evidence type="ECO:0000313" key="3">
    <source>
        <dbReference type="EMBL" id="KAJ7951897.1"/>
    </source>
</evidence>
<keyword evidence="4" id="KW-1185">Reference proteome</keyword>